<name>A0A7G5DX94_9SPHI</name>
<proteinExistence type="predicted"/>
<dbReference type="RefSeq" id="WP_182331066.1">
    <property type="nucleotide sequence ID" value="NZ_CP058555.1"/>
</dbReference>
<dbReference type="EMBL" id="CP058555">
    <property type="protein sequence ID" value="QMV66369.1"/>
    <property type="molecule type" value="Genomic_DNA"/>
</dbReference>
<accession>A0A7G5DX94</accession>
<keyword evidence="1" id="KW-0472">Membrane</keyword>
<evidence type="ECO:0000313" key="3">
    <source>
        <dbReference type="Proteomes" id="UP000515450"/>
    </source>
</evidence>
<keyword evidence="3" id="KW-1185">Reference proteome</keyword>
<evidence type="ECO:0000313" key="2">
    <source>
        <dbReference type="EMBL" id="QMV66369.1"/>
    </source>
</evidence>
<feature type="transmembrane region" description="Helical" evidence="1">
    <location>
        <begin position="59"/>
        <end position="83"/>
    </location>
</feature>
<evidence type="ECO:0000256" key="1">
    <source>
        <dbReference type="SAM" id="Phobius"/>
    </source>
</evidence>
<keyword evidence="1" id="KW-0812">Transmembrane</keyword>
<dbReference type="AlphaFoldDB" id="A0A7G5DX94"/>
<feature type="transmembrane region" description="Helical" evidence="1">
    <location>
        <begin position="111"/>
        <end position="131"/>
    </location>
</feature>
<reference evidence="2 3" key="1">
    <citation type="journal article" date="2020" name="G3 (Bethesda)">
        <title>CeMbio - The Caenorhabditis elegans Microbiome Resource.</title>
        <authorList>
            <person name="Dirksen P."/>
            <person name="Assie A."/>
            <person name="Zimmermann J."/>
            <person name="Zhang F."/>
            <person name="Tietje A.M."/>
            <person name="Marsh S.A."/>
            <person name="Felix M.A."/>
            <person name="Shapira M."/>
            <person name="Kaleta C."/>
            <person name="Schulenburg H."/>
            <person name="Samuel B."/>
        </authorList>
    </citation>
    <scope>NUCLEOTIDE SEQUENCE [LARGE SCALE GENOMIC DNA]</scope>
    <source>
        <strain evidence="2 3">BIGb0170</strain>
    </source>
</reference>
<organism evidence="2 3">
    <name type="scientific">Sphingobacterium paramultivorum</name>
    <dbReference type="NCBI Taxonomy" id="2886510"/>
    <lineage>
        <taxon>Bacteria</taxon>
        <taxon>Pseudomonadati</taxon>
        <taxon>Bacteroidota</taxon>
        <taxon>Sphingobacteriia</taxon>
        <taxon>Sphingobacteriales</taxon>
        <taxon>Sphingobacteriaceae</taxon>
        <taxon>Sphingobacterium</taxon>
    </lineage>
</organism>
<sequence>MKIVQQQQQQQLVADIEYIYWPLTGRWVLGISLVCLMVFFIAAGFLLQAIDPTAGVLDIGILSVLFFAVLAALLIIYCCFWLQEILWQPFKLFRQQFSVHFNQLTSWQKCVIYFSVFFLSLFSFLAVLAMLL</sequence>
<feature type="transmembrane region" description="Helical" evidence="1">
    <location>
        <begin position="27"/>
        <end position="47"/>
    </location>
</feature>
<keyword evidence="1" id="KW-1133">Transmembrane helix</keyword>
<protein>
    <submittedName>
        <fullName evidence="2">Uncharacterized protein</fullName>
    </submittedName>
</protein>
<gene>
    <name evidence="2" type="ORF">HS960_01240</name>
</gene>
<dbReference type="Proteomes" id="UP000515450">
    <property type="component" value="Chromosome"/>
</dbReference>